<evidence type="ECO:0000313" key="2">
    <source>
        <dbReference type="EMBL" id="MCI88678.1"/>
    </source>
</evidence>
<feature type="non-terminal residue" evidence="2">
    <location>
        <position position="63"/>
    </location>
</feature>
<name>A0A392VJU6_9FABA</name>
<dbReference type="AlphaFoldDB" id="A0A392VJU6"/>
<evidence type="ECO:0000313" key="3">
    <source>
        <dbReference type="Proteomes" id="UP000265520"/>
    </source>
</evidence>
<sequence>MAGLIRVCVAIEDQFQILVFILIVMVSNVPIPMRVITSFMEGSSRDAVERETVRLGDLGATDI</sequence>
<keyword evidence="1" id="KW-0472">Membrane</keyword>
<evidence type="ECO:0000256" key="1">
    <source>
        <dbReference type="SAM" id="Phobius"/>
    </source>
</evidence>
<proteinExistence type="predicted"/>
<organism evidence="2 3">
    <name type="scientific">Trifolium medium</name>
    <dbReference type="NCBI Taxonomy" id="97028"/>
    <lineage>
        <taxon>Eukaryota</taxon>
        <taxon>Viridiplantae</taxon>
        <taxon>Streptophyta</taxon>
        <taxon>Embryophyta</taxon>
        <taxon>Tracheophyta</taxon>
        <taxon>Spermatophyta</taxon>
        <taxon>Magnoliopsida</taxon>
        <taxon>eudicotyledons</taxon>
        <taxon>Gunneridae</taxon>
        <taxon>Pentapetalae</taxon>
        <taxon>rosids</taxon>
        <taxon>fabids</taxon>
        <taxon>Fabales</taxon>
        <taxon>Fabaceae</taxon>
        <taxon>Papilionoideae</taxon>
        <taxon>50 kb inversion clade</taxon>
        <taxon>NPAAA clade</taxon>
        <taxon>Hologalegina</taxon>
        <taxon>IRL clade</taxon>
        <taxon>Trifolieae</taxon>
        <taxon>Trifolium</taxon>
    </lineage>
</organism>
<protein>
    <submittedName>
        <fullName evidence="2">Uncharacterized protein</fullName>
    </submittedName>
</protein>
<dbReference type="Proteomes" id="UP000265520">
    <property type="component" value="Unassembled WGS sequence"/>
</dbReference>
<keyword evidence="1" id="KW-1133">Transmembrane helix</keyword>
<feature type="transmembrane region" description="Helical" evidence="1">
    <location>
        <begin position="15"/>
        <end position="36"/>
    </location>
</feature>
<keyword evidence="3" id="KW-1185">Reference proteome</keyword>
<comment type="caution">
    <text evidence="2">The sequence shown here is derived from an EMBL/GenBank/DDBJ whole genome shotgun (WGS) entry which is preliminary data.</text>
</comment>
<keyword evidence="1" id="KW-0812">Transmembrane</keyword>
<accession>A0A392VJU6</accession>
<dbReference type="EMBL" id="LXQA011199557">
    <property type="protein sequence ID" value="MCI88678.1"/>
    <property type="molecule type" value="Genomic_DNA"/>
</dbReference>
<reference evidence="2 3" key="1">
    <citation type="journal article" date="2018" name="Front. Plant Sci.">
        <title>Red Clover (Trifolium pratense) and Zigzag Clover (T. medium) - A Picture of Genomic Similarities and Differences.</title>
        <authorList>
            <person name="Dluhosova J."/>
            <person name="Istvanek J."/>
            <person name="Nedelnik J."/>
            <person name="Repkova J."/>
        </authorList>
    </citation>
    <scope>NUCLEOTIDE SEQUENCE [LARGE SCALE GENOMIC DNA]</scope>
    <source>
        <strain evidence="3">cv. 10/8</strain>
        <tissue evidence="2">Leaf</tissue>
    </source>
</reference>